<dbReference type="InterPro" id="IPR011044">
    <property type="entry name" value="Quino_amine_DH_bsu"/>
</dbReference>
<proteinExistence type="predicted"/>
<feature type="signal peptide" evidence="1">
    <location>
        <begin position="1"/>
        <end position="24"/>
    </location>
</feature>
<reference evidence="2 3" key="1">
    <citation type="submission" date="2019-07" db="EMBL/GenBank/DDBJ databases">
        <title>Qingshengfaniella alkalisoli gen. nov., sp. nov., isolated from saline soil.</title>
        <authorList>
            <person name="Xu L."/>
            <person name="Huang X.-X."/>
            <person name="Sun J.-Q."/>
        </authorList>
    </citation>
    <scope>NUCLEOTIDE SEQUENCE [LARGE SCALE GENOMIC DNA]</scope>
    <source>
        <strain evidence="2 3">DSM 27279</strain>
    </source>
</reference>
<evidence type="ECO:0000256" key="1">
    <source>
        <dbReference type="SAM" id="SignalP"/>
    </source>
</evidence>
<sequence length="371" mass="39323">MRRRVLQALGAGGLAAAVARPSLAAQPQADAVRYVACRQRDGAQEAAVIDLQGRDQAVVPLPERGHSFAIDPPTRRIVAFGRQPGFYALAFDEHGRQLAELPLPEDRHYFGHGVFVDGGRRLLATENDFDGARGVLGVYDASAGGGYRRLGELDGGGVGPHEVVALPGTRIVVVANGGIQTHPDYGKMALNLAAMRPSLVYLDWSNGDILERVELGDALRQLSIRHLAVDGDGRVWFGCQYVGPAGDRPALVGSHRRGQAQARLHEGSAEVLRGLDNYVGSMAVDWSGTIVATSSPVGGAVAYWEAASGRLLGTTALGDGCGVAPGRGAGDFLLSSGEGELRRVHAAQPGRTLLRVEGLAWDNHMRRLDKV</sequence>
<gene>
    <name evidence="2" type="ORF">FOZ76_20380</name>
</gene>
<name>A0A556ACZ6_9BURK</name>
<dbReference type="Proteomes" id="UP000318405">
    <property type="component" value="Unassembled WGS sequence"/>
</dbReference>
<protein>
    <submittedName>
        <fullName evidence="2">DUF1513 domain-containing protein</fullName>
    </submittedName>
</protein>
<evidence type="ECO:0000313" key="2">
    <source>
        <dbReference type="EMBL" id="TSH90761.1"/>
    </source>
</evidence>
<feature type="chain" id="PRO_5021738424" evidence="1">
    <location>
        <begin position="25"/>
        <end position="371"/>
    </location>
</feature>
<dbReference type="PIRSF" id="PIRSF028101">
    <property type="entry name" value="UCP028101"/>
    <property type="match status" value="1"/>
</dbReference>
<dbReference type="Pfam" id="PF07433">
    <property type="entry name" value="DUF1513"/>
    <property type="match status" value="1"/>
</dbReference>
<keyword evidence="3" id="KW-1185">Reference proteome</keyword>
<dbReference type="OrthoDB" id="5624218at2"/>
<dbReference type="InterPro" id="IPR008311">
    <property type="entry name" value="UCP028101"/>
</dbReference>
<comment type="caution">
    <text evidence="2">The sequence shown here is derived from an EMBL/GenBank/DDBJ whole genome shotgun (WGS) entry which is preliminary data.</text>
</comment>
<accession>A0A556ACZ6</accession>
<keyword evidence="1" id="KW-0732">Signal</keyword>
<dbReference type="AlphaFoldDB" id="A0A556ACZ6"/>
<organism evidence="2 3">
    <name type="scientific">Verticiella sediminum</name>
    <dbReference type="NCBI Taxonomy" id="1247510"/>
    <lineage>
        <taxon>Bacteria</taxon>
        <taxon>Pseudomonadati</taxon>
        <taxon>Pseudomonadota</taxon>
        <taxon>Betaproteobacteria</taxon>
        <taxon>Burkholderiales</taxon>
        <taxon>Alcaligenaceae</taxon>
        <taxon>Verticiella</taxon>
    </lineage>
</organism>
<dbReference type="SUPFAM" id="SSF50969">
    <property type="entry name" value="YVTN repeat-like/Quinoprotein amine dehydrogenase"/>
    <property type="match status" value="1"/>
</dbReference>
<evidence type="ECO:0000313" key="3">
    <source>
        <dbReference type="Proteomes" id="UP000318405"/>
    </source>
</evidence>
<dbReference type="EMBL" id="VLTJ01000039">
    <property type="protein sequence ID" value="TSH90761.1"/>
    <property type="molecule type" value="Genomic_DNA"/>
</dbReference>